<dbReference type="FunFam" id="2.30.29.150:FF:000001">
    <property type="entry name" value="Fact complex subunit ssrp1"/>
    <property type="match status" value="1"/>
</dbReference>
<evidence type="ECO:0000256" key="2">
    <source>
        <dbReference type="ARBA" id="ARBA00022454"/>
    </source>
</evidence>
<evidence type="ECO:0000259" key="12">
    <source>
        <dbReference type="SMART" id="SM01287"/>
    </source>
</evidence>
<dbReference type="Proteomes" id="UP001140091">
    <property type="component" value="Unassembled WGS sequence"/>
</dbReference>
<evidence type="ECO:0000256" key="1">
    <source>
        <dbReference type="ARBA" id="ARBA00010060"/>
    </source>
</evidence>
<dbReference type="OrthoDB" id="498543at2759"/>
<evidence type="ECO:0000313" key="14">
    <source>
        <dbReference type="Proteomes" id="UP001140091"/>
    </source>
</evidence>
<evidence type="ECO:0000256" key="5">
    <source>
        <dbReference type="ARBA" id="ARBA00023015"/>
    </source>
</evidence>
<evidence type="ECO:0000256" key="11">
    <source>
        <dbReference type="SAM" id="MobiDB-lite"/>
    </source>
</evidence>
<dbReference type="CDD" id="cd13231">
    <property type="entry name" value="PH2_SSRP1-like"/>
    <property type="match status" value="1"/>
</dbReference>
<feature type="non-terminal residue" evidence="13">
    <location>
        <position position="675"/>
    </location>
</feature>
<feature type="compositionally biased region" description="Basic and acidic residues" evidence="11">
    <location>
        <begin position="659"/>
        <end position="675"/>
    </location>
</feature>
<dbReference type="GO" id="GO:0031491">
    <property type="term" value="F:nucleosome binding"/>
    <property type="evidence" value="ECO:0007669"/>
    <property type="project" value="TreeGrafter"/>
</dbReference>
<feature type="compositionally biased region" description="Acidic residues" evidence="11">
    <location>
        <begin position="469"/>
        <end position="478"/>
    </location>
</feature>
<dbReference type="GO" id="GO:0035101">
    <property type="term" value="C:FACT complex"/>
    <property type="evidence" value="ECO:0007669"/>
    <property type="project" value="TreeGrafter"/>
</dbReference>
<dbReference type="Pfam" id="PF03531">
    <property type="entry name" value="SSrecog"/>
    <property type="match status" value="1"/>
</dbReference>
<comment type="function">
    <text evidence="9 10">Component of the FACT complex, a general chromatin factor that acts to reorganize nucleosomes. The FACT complex is involved in multiple processes that require DNA as a template such as mRNA elongation, DNA replication and DNA repair. During transcription elongation the FACT complex acts as a histone chaperone that both destabilizes and restores nucleosomal structure. It facilitates the passage of RNA polymerase II and transcription by promoting the dissociation of one histone H2A-H2B dimer from the nucleosome, then subsequently promotes the reestablishment of the nucleosome following the passage of RNA polymerase II.</text>
</comment>
<feature type="compositionally biased region" description="Basic residues" evidence="11">
    <location>
        <begin position="622"/>
        <end position="633"/>
    </location>
</feature>
<feature type="region of interest" description="Disordered" evidence="11">
    <location>
        <begin position="176"/>
        <end position="199"/>
    </location>
</feature>
<dbReference type="Pfam" id="PF08512">
    <property type="entry name" value="Rttp106-like_middle"/>
    <property type="match status" value="1"/>
</dbReference>
<dbReference type="InterPro" id="IPR048993">
    <property type="entry name" value="SSRP1-like_PH1"/>
</dbReference>
<name>A0A9W8IR96_9AGAR</name>
<dbReference type="InterPro" id="IPR013719">
    <property type="entry name" value="RTT106/SPT16-like_middle_dom"/>
</dbReference>
<dbReference type="Gene3D" id="2.30.29.30">
    <property type="entry name" value="Pleckstrin-homology domain (PH domain)/Phosphotyrosine-binding domain (PTB)"/>
    <property type="match status" value="2"/>
</dbReference>
<dbReference type="SUPFAM" id="SSF50729">
    <property type="entry name" value="PH domain-like"/>
    <property type="match status" value="1"/>
</dbReference>
<proteinExistence type="inferred from homology"/>
<accession>A0A9W8IR96</accession>
<feature type="compositionally biased region" description="Acidic residues" evidence="11">
    <location>
        <begin position="606"/>
        <end position="617"/>
    </location>
</feature>
<dbReference type="SMART" id="SM01287">
    <property type="entry name" value="Rtt106"/>
    <property type="match status" value="1"/>
</dbReference>
<organism evidence="13 14">
    <name type="scientific">Candolleomyces eurysporus</name>
    <dbReference type="NCBI Taxonomy" id="2828524"/>
    <lineage>
        <taxon>Eukaryota</taxon>
        <taxon>Fungi</taxon>
        <taxon>Dikarya</taxon>
        <taxon>Basidiomycota</taxon>
        <taxon>Agaricomycotina</taxon>
        <taxon>Agaricomycetes</taxon>
        <taxon>Agaricomycetidae</taxon>
        <taxon>Agaricales</taxon>
        <taxon>Agaricineae</taxon>
        <taxon>Psathyrellaceae</taxon>
        <taxon>Candolleomyces</taxon>
    </lineage>
</organism>
<evidence type="ECO:0000256" key="6">
    <source>
        <dbReference type="ARBA" id="ARBA00023163"/>
    </source>
</evidence>
<gene>
    <name evidence="13" type="ORF">H1R20_g15492</name>
</gene>
<evidence type="ECO:0000313" key="13">
    <source>
        <dbReference type="EMBL" id="KAJ2921601.1"/>
    </source>
</evidence>
<dbReference type="PANTHER" id="PTHR45849">
    <property type="entry name" value="FACT COMPLEX SUBUNIT SSRP1"/>
    <property type="match status" value="1"/>
</dbReference>
<evidence type="ECO:0000256" key="10">
    <source>
        <dbReference type="RuleBase" id="RU364013"/>
    </source>
</evidence>
<feature type="compositionally biased region" description="Basic residues" evidence="11">
    <location>
        <begin position="589"/>
        <end position="601"/>
    </location>
</feature>
<comment type="subcellular location">
    <subcellularLocation>
        <location evidence="10">Nucleus</location>
    </subcellularLocation>
    <subcellularLocation>
        <location evidence="10">Chromosome</location>
    </subcellularLocation>
</comment>
<evidence type="ECO:0000256" key="8">
    <source>
        <dbReference type="ARBA" id="ARBA00023242"/>
    </source>
</evidence>
<dbReference type="InterPro" id="IPR011993">
    <property type="entry name" value="PH-like_dom_sf"/>
</dbReference>
<dbReference type="Pfam" id="PF21103">
    <property type="entry name" value="PH1_SSRP1-like"/>
    <property type="match status" value="1"/>
</dbReference>
<keyword evidence="14" id="KW-1185">Reference proteome</keyword>
<keyword evidence="6 10" id="KW-0804">Transcription</keyword>
<feature type="domain" description="Histone chaperone RTT106/FACT complex subunit SPT16-like middle" evidence="12">
    <location>
        <begin position="360"/>
        <end position="455"/>
    </location>
</feature>
<dbReference type="GO" id="GO:0042393">
    <property type="term" value="F:histone binding"/>
    <property type="evidence" value="ECO:0007669"/>
    <property type="project" value="TreeGrafter"/>
</dbReference>
<keyword evidence="5 10" id="KW-0805">Transcription regulation</keyword>
<evidence type="ECO:0000256" key="3">
    <source>
        <dbReference type="ARBA" id="ARBA00022705"/>
    </source>
</evidence>
<keyword evidence="2 10" id="KW-0158">Chromosome</keyword>
<dbReference type="GO" id="GO:0003677">
    <property type="term" value="F:DNA binding"/>
    <property type="evidence" value="ECO:0007669"/>
    <property type="project" value="InterPro"/>
</dbReference>
<dbReference type="EMBL" id="JANBPK010001574">
    <property type="protein sequence ID" value="KAJ2921601.1"/>
    <property type="molecule type" value="Genomic_DNA"/>
</dbReference>
<reference evidence="13" key="1">
    <citation type="submission" date="2022-06" db="EMBL/GenBank/DDBJ databases">
        <title>Genome Sequence of Candolleomyces eurysporus.</title>
        <authorList>
            <person name="Buettner E."/>
        </authorList>
    </citation>
    <scope>NUCLEOTIDE SEQUENCE</scope>
    <source>
        <strain evidence="13">VTCC 930004</strain>
    </source>
</reference>
<dbReference type="PANTHER" id="PTHR45849:SF1">
    <property type="entry name" value="FACT COMPLEX SUBUNIT SSRP1"/>
    <property type="match status" value="1"/>
</dbReference>
<feature type="compositionally biased region" description="Low complexity" evidence="11">
    <location>
        <begin position="512"/>
        <end position="529"/>
    </location>
</feature>
<protein>
    <recommendedName>
        <fullName evidence="10">FACT complex subunit POB3</fullName>
    </recommendedName>
</protein>
<feature type="compositionally biased region" description="Acidic residues" evidence="11">
    <location>
        <begin position="500"/>
        <end position="511"/>
    </location>
</feature>
<keyword evidence="3 10" id="KW-0235">DNA replication</keyword>
<comment type="similarity">
    <text evidence="1 10">Belongs to the SSRP1 family.</text>
</comment>
<dbReference type="CDD" id="cd13230">
    <property type="entry name" value="PH1_SSRP1-like"/>
    <property type="match status" value="1"/>
</dbReference>
<keyword evidence="8 10" id="KW-0539">Nucleus</keyword>
<dbReference type="PRINTS" id="PR00887">
    <property type="entry name" value="SSRCOGNITION"/>
</dbReference>
<evidence type="ECO:0000256" key="9">
    <source>
        <dbReference type="ARBA" id="ARBA00025370"/>
    </source>
</evidence>
<dbReference type="Gene3D" id="2.30.29.150">
    <property type="match status" value="1"/>
</dbReference>
<dbReference type="InterPro" id="IPR038167">
    <property type="entry name" value="SSRP1_sf"/>
</dbReference>
<dbReference type="InterPro" id="IPR050454">
    <property type="entry name" value="RTT106/SSRP1_HistChap/FACT"/>
</dbReference>
<dbReference type="InterPro" id="IPR035417">
    <property type="entry name" value="SSRP1/POB3_N"/>
</dbReference>
<dbReference type="Pfam" id="PF17292">
    <property type="entry name" value="POB3_N"/>
    <property type="match status" value="1"/>
</dbReference>
<keyword evidence="4 10" id="KW-0227">DNA damage</keyword>
<sequence length="675" mass="74796">MATQFDKIYYGLSSEVGKFRVASTGMGWKGNESGKVVTLEGNKVKWAQWLRVARHFQLRIGLADHSREKFDGFLREEHDKLAQLLKNHFGITLETQEVSFRGWNWGVADFRGEDLAFLITDKTAFELPLNNVANSNIAGRTEVSLEFANLPGSSKGSKTAGDEMVEIRFHVPGSVSKLKGSDAGSQKSQKSDDENDEEDISAAQAFHETIKERANIGQITGNMILSFEEVLVLTPRGRYDMDMFPEFLRLRGKTYDYKILFTSISKLFLLPKDDQHVLFILSLSTPIRQGQTRYQYLVMQFTREEEITAELNMTEEDIAKYDKLKKNYEDPTYEVISTVFRALSKKKIVGAGSFQSRDGHPGIKANLKAVQGDLFMLEKYIFFVSKQPTLIEIQDIHQAVFSRVGASMGAAASRTFDLKIVTKSGPEYNFTSINKEEHEVTEAYLMDKKVRVKNEMVPDAELLMAGAGVDDDDDDEDMQSVVSSDEEGGRRQRVSRGGGDDEDSEEDEDFQASESDSGSPSDTDSDGSGAETASDASGDLALTSEVKKKKATKGKAKAGGDDDAAPKKKKKAAPAPEGSDAEDDEETKPKKKAAPKPKPKAKAKDDEMDVDVDGDEDEKPKAKAKPKPKPKPKAKADDEPMDVDEEKPRPKPKPKPKKPAADSDEPPKKKVKTSD</sequence>
<dbReference type="InterPro" id="IPR000969">
    <property type="entry name" value="SSRP1/POB3"/>
</dbReference>
<evidence type="ECO:0000256" key="4">
    <source>
        <dbReference type="ARBA" id="ARBA00022763"/>
    </source>
</evidence>
<evidence type="ECO:0000256" key="7">
    <source>
        <dbReference type="ARBA" id="ARBA00023204"/>
    </source>
</evidence>
<feature type="compositionally biased region" description="Basic residues" evidence="11">
    <location>
        <begin position="547"/>
        <end position="556"/>
    </location>
</feature>
<feature type="region of interest" description="Disordered" evidence="11">
    <location>
        <begin position="466"/>
        <end position="675"/>
    </location>
</feature>
<dbReference type="GO" id="GO:0006260">
    <property type="term" value="P:DNA replication"/>
    <property type="evidence" value="ECO:0007669"/>
    <property type="project" value="UniProtKB-KW"/>
</dbReference>
<dbReference type="GO" id="GO:0006281">
    <property type="term" value="P:DNA repair"/>
    <property type="evidence" value="ECO:0007669"/>
    <property type="project" value="UniProtKB-KW"/>
</dbReference>
<keyword evidence="7 10" id="KW-0234">DNA repair</keyword>
<dbReference type="InterPro" id="IPR024954">
    <property type="entry name" value="SSRP1_DD"/>
</dbReference>
<dbReference type="Gene3D" id="2.30.29.220">
    <property type="entry name" value="Structure-specific recognition protein (SSRP1)"/>
    <property type="match status" value="1"/>
</dbReference>
<comment type="caution">
    <text evidence="13">The sequence shown here is derived from an EMBL/GenBank/DDBJ whole genome shotgun (WGS) entry which is preliminary data.</text>
</comment>
<dbReference type="AlphaFoldDB" id="A0A9W8IR96"/>